<protein>
    <submittedName>
        <fullName evidence="6">Acyl carrier protein</fullName>
    </submittedName>
</protein>
<sequence length="231" mass="25183">MRWREDGNLEFLGRADRQIKIRGLRIEPGEIEHALTTSPGVAQAVVTVDRPGTPEARLIAYAVAEAGRSLDADALRTGLMDRLPQHMVPARLMTLDALPLTPNGKVDHARLPAPQEGSARVHVAPRDATERDLAGIWHGLLDVPLESIGAHDGFFDLGGNSLQATRLISRIRDTFHITLEPRLLFAHPVLKDLAARIGEELTAAAAEETDLEAEIAGLSEEELDRLLSEEA</sequence>
<dbReference type="GO" id="GO:0031177">
    <property type="term" value="F:phosphopantetheine binding"/>
    <property type="evidence" value="ECO:0007669"/>
    <property type="project" value="InterPro"/>
</dbReference>
<keyword evidence="3" id="KW-0596">Phosphopantetheine</keyword>
<comment type="caution">
    <text evidence="6">The sequence shown here is derived from an EMBL/GenBank/DDBJ whole genome shotgun (WGS) entry which is preliminary data.</text>
</comment>
<dbReference type="InterPro" id="IPR009081">
    <property type="entry name" value="PP-bd_ACP"/>
</dbReference>
<proteinExistence type="inferred from homology"/>
<evidence type="ECO:0000259" key="5">
    <source>
        <dbReference type="PROSITE" id="PS50075"/>
    </source>
</evidence>
<gene>
    <name evidence="6" type="ORF">FHS36_006758</name>
</gene>
<dbReference type="InterPro" id="IPR006162">
    <property type="entry name" value="Ppantetheine_attach_site"/>
</dbReference>
<dbReference type="GO" id="GO:0043041">
    <property type="term" value="P:amino acid activation for nonribosomal peptide biosynthetic process"/>
    <property type="evidence" value="ECO:0007669"/>
    <property type="project" value="TreeGrafter"/>
</dbReference>
<keyword evidence="4" id="KW-0597">Phosphoprotein</keyword>
<dbReference type="PANTHER" id="PTHR45527">
    <property type="entry name" value="NONRIBOSOMAL PEPTIDE SYNTHETASE"/>
    <property type="match status" value="1"/>
</dbReference>
<evidence type="ECO:0000256" key="2">
    <source>
        <dbReference type="ARBA" id="ARBA00006432"/>
    </source>
</evidence>
<evidence type="ECO:0000313" key="7">
    <source>
        <dbReference type="Proteomes" id="UP000528608"/>
    </source>
</evidence>
<evidence type="ECO:0000313" key="6">
    <source>
        <dbReference type="EMBL" id="MBB5123276.1"/>
    </source>
</evidence>
<organism evidence="6 7">
    <name type="scientific">Streptomyces eurocidicus</name>
    <name type="common">Streptoverticillium eurocidicus</name>
    <dbReference type="NCBI Taxonomy" id="66423"/>
    <lineage>
        <taxon>Bacteria</taxon>
        <taxon>Bacillati</taxon>
        <taxon>Actinomycetota</taxon>
        <taxon>Actinomycetes</taxon>
        <taxon>Kitasatosporales</taxon>
        <taxon>Streptomycetaceae</taxon>
        <taxon>Streptomyces</taxon>
    </lineage>
</organism>
<dbReference type="Proteomes" id="UP000528608">
    <property type="component" value="Unassembled WGS sequence"/>
</dbReference>
<evidence type="ECO:0000256" key="1">
    <source>
        <dbReference type="ARBA" id="ARBA00001957"/>
    </source>
</evidence>
<feature type="domain" description="Carrier" evidence="5">
    <location>
        <begin position="124"/>
        <end position="201"/>
    </location>
</feature>
<dbReference type="SUPFAM" id="SSF47336">
    <property type="entry name" value="ACP-like"/>
    <property type="match status" value="1"/>
</dbReference>
<dbReference type="Gene3D" id="1.10.1200.10">
    <property type="entry name" value="ACP-like"/>
    <property type="match status" value="1"/>
</dbReference>
<dbReference type="PANTHER" id="PTHR45527:SF1">
    <property type="entry name" value="FATTY ACID SYNTHASE"/>
    <property type="match status" value="1"/>
</dbReference>
<dbReference type="GO" id="GO:0044550">
    <property type="term" value="P:secondary metabolite biosynthetic process"/>
    <property type="evidence" value="ECO:0007669"/>
    <property type="project" value="TreeGrafter"/>
</dbReference>
<dbReference type="InterPro" id="IPR036736">
    <property type="entry name" value="ACP-like_sf"/>
</dbReference>
<dbReference type="SMART" id="SM00823">
    <property type="entry name" value="PKS_PP"/>
    <property type="match status" value="1"/>
</dbReference>
<dbReference type="Gene3D" id="3.30.300.30">
    <property type="match status" value="1"/>
</dbReference>
<dbReference type="GO" id="GO:0017000">
    <property type="term" value="P:antibiotic biosynthetic process"/>
    <property type="evidence" value="ECO:0007669"/>
    <property type="project" value="UniProtKB-ARBA"/>
</dbReference>
<dbReference type="InterPro" id="IPR045851">
    <property type="entry name" value="AMP-bd_C_sf"/>
</dbReference>
<dbReference type="Pfam" id="PF00550">
    <property type="entry name" value="PP-binding"/>
    <property type="match status" value="1"/>
</dbReference>
<dbReference type="FunFam" id="3.30.300.30:FF:000010">
    <property type="entry name" value="Enterobactin synthetase component F"/>
    <property type="match status" value="1"/>
</dbReference>
<dbReference type="InterPro" id="IPR020806">
    <property type="entry name" value="PKS_PP-bd"/>
</dbReference>
<name>A0A7W8BH11_STREU</name>
<dbReference type="PROSITE" id="PS00012">
    <property type="entry name" value="PHOSPHOPANTETHEINE"/>
    <property type="match status" value="1"/>
</dbReference>
<dbReference type="AlphaFoldDB" id="A0A7W8BH11"/>
<dbReference type="InterPro" id="IPR025110">
    <property type="entry name" value="AMP-bd_C"/>
</dbReference>
<dbReference type="GO" id="GO:0005737">
    <property type="term" value="C:cytoplasm"/>
    <property type="evidence" value="ECO:0007669"/>
    <property type="project" value="TreeGrafter"/>
</dbReference>
<dbReference type="SUPFAM" id="SSF56801">
    <property type="entry name" value="Acetyl-CoA synthetase-like"/>
    <property type="match status" value="1"/>
</dbReference>
<dbReference type="EMBL" id="JACHJF010000062">
    <property type="protein sequence ID" value="MBB5123276.1"/>
    <property type="molecule type" value="Genomic_DNA"/>
</dbReference>
<dbReference type="FunFam" id="1.10.1200.10:FF:000005">
    <property type="entry name" value="Nonribosomal peptide synthetase 1"/>
    <property type="match status" value="1"/>
</dbReference>
<dbReference type="Pfam" id="PF13193">
    <property type="entry name" value="AMP-binding_C"/>
    <property type="match status" value="1"/>
</dbReference>
<evidence type="ECO:0000256" key="4">
    <source>
        <dbReference type="ARBA" id="ARBA00022553"/>
    </source>
</evidence>
<comment type="cofactor">
    <cofactor evidence="1">
        <name>pantetheine 4'-phosphate</name>
        <dbReference type="ChEBI" id="CHEBI:47942"/>
    </cofactor>
</comment>
<accession>A0A7W8BH11</accession>
<reference evidence="6 7" key="1">
    <citation type="submission" date="2020-08" db="EMBL/GenBank/DDBJ databases">
        <title>Genomic Encyclopedia of Type Strains, Phase III (KMG-III): the genomes of soil and plant-associated and newly described type strains.</title>
        <authorList>
            <person name="Whitman W."/>
        </authorList>
    </citation>
    <scope>NUCLEOTIDE SEQUENCE [LARGE SCALE GENOMIC DNA]</scope>
    <source>
        <strain evidence="6 7">CECT 3259</strain>
    </source>
</reference>
<comment type="similarity">
    <text evidence="2">Belongs to the ATP-dependent AMP-binding enzyme family.</text>
</comment>
<evidence type="ECO:0000256" key="3">
    <source>
        <dbReference type="ARBA" id="ARBA00022450"/>
    </source>
</evidence>
<dbReference type="PROSITE" id="PS50075">
    <property type="entry name" value="CARRIER"/>
    <property type="match status" value="1"/>
</dbReference>